<feature type="region of interest" description="Disordered" evidence="1">
    <location>
        <begin position="155"/>
        <end position="183"/>
    </location>
</feature>
<evidence type="ECO:0000313" key="4">
    <source>
        <dbReference type="Proteomes" id="UP000247498"/>
    </source>
</evidence>
<gene>
    <name evidence="3" type="ORF">Rsub_00231</name>
</gene>
<protein>
    <submittedName>
        <fullName evidence="3">Uncharacterized protein</fullName>
    </submittedName>
</protein>
<evidence type="ECO:0000313" key="3">
    <source>
        <dbReference type="EMBL" id="GBF87520.1"/>
    </source>
</evidence>
<sequence length="183" mass="18027">MIPRVAMWLLFMCAAAEARGLRQQIPTGTVPGTSVKGVDLTRRTGAGQVLNNQVQSGARQGSTANPVATLDRTRAASRANPALRTAVGSNAAQSAVRTAVRTNNAAGGTAAGGGIGRVTANGLGTPVSSTGARASTAQMATSAAVQQAARGGSAANAAATGQSTARGSQIRTSFATPAGAGRR</sequence>
<feature type="chain" id="PRO_5015891419" evidence="2">
    <location>
        <begin position="19"/>
        <end position="183"/>
    </location>
</feature>
<dbReference type="InParanoid" id="A0A2V0NPU2"/>
<dbReference type="EMBL" id="BDRX01000001">
    <property type="protein sequence ID" value="GBF87520.1"/>
    <property type="molecule type" value="Genomic_DNA"/>
</dbReference>
<feature type="signal peptide" evidence="2">
    <location>
        <begin position="1"/>
        <end position="18"/>
    </location>
</feature>
<accession>A0A2V0NPU2</accession>
<feature type="compositionally biased region" description="Low complexity" evidence="1">
    <location>
        <begin position="155"/>
        <end position="166"/>
    </location>
</feature>
<organism evidence="3 4">
    <name type="scientific">Raphidocelis subcapitata</name>
    <dbReference type="NCBI Taxonomy" id="307507"/>
    <lineage>
        <taxon>Eukaryota</taxon>
        <taxon>Viridiplantae</taxon>
        <taxon>Chlorophyta</taxon>
        <taxon>core chlorophytes</taxon>
        <taxon>Chlorophyceae</taxon>
        <taxon>CS clade</taxon>
        <taxon>Sphaeropleales</taxon>
        <taxon>Selenastraceae</taxon>
        <taxon>Raphidocelis</taxon>
    </lineage>
</organism>
<reference evidence="3 4" key="1">
    <citation type="journal article" date="2018" name="Sci. Rep.">
        <title>Raphidocelis subcapitata (=Pseudokirchneriella subcapitata) provides an insight into genome evolution and environmental adaptations in the Sphaeropleales.</title>
        <authorList>
            <person name="Suzuki S."/>
            <person name="Yamaguchi H."/>
            <person name="Nakajima N."/>
            <person name="Kawachi M."/>
        </authorList>
    </citation>
    <scope>NUCLEOTIDE SEQUENCE [LARGE SCALE GENOMIC DNA]</scope>
    <source>
        <strain evidence="3 4">NIES-35</strain>
    </source>
</reference>
<evidence type="ECO:0000256" key="1">
    <source>
        <dbReference type="SAM" id="MobiDB-lite"/>
    </source>
</evidence>
<dbReference type="Proteomes" id="UP000247498">
    <property type="component" value="Unassembled WGS sequence"/>
</dbReference>
<name>A0A2V0NPU2_9CHLO</name>
<evidence type="ECO:0000256" key="2">
    <source>
        <dbReference type="SAM" id="SignalP"/>
    </source>
</evidence>
<keyword evidence="2" id="KW-0732">Signal</keyword>
<dbReference type="OrthoDB" id="10656954at2759"/>
<dbReference type="AlphaFoldDB" id="A0A2V0NPU2"/>
<keyword evidence="4" id="KW-1185">Reference proteome</keyword>
<comment type="caution">
    <text evidence="3">The sequence shown here is derived from an EMBL/GenBank/DDBJ whole genome shotgun (WGS) entry which is preliminary data.</text>
</comment>
<proteinExistence type="predicted"/>